<accession>A0ABV4XNZ6</accession>
<organism evidence="2 3">
    <name type="scientific">Floridaenema flaviceps BLCC-F50</name>
    <dbReference type="NCBI Taxonomy" id="3153642"/>
    <lineage>
        <taxon>Bacteria</taxon>
        <taxon>Bacillati</taxon>
        <taxon>Cyanobacteriota</taxon>
        <taxon>Cyanophyceae</taxon>
        <taxon>Oscillatoriophycideae</taxon>
        <taxon>Aerosakkonematales</taxon>
        <taxon>Aerosakkonemataceae</taxon>
        <taxon>Floridanema</taxon>
        <taxon>Floridanema flaviceps</taxon>
    </lineage>
</organism>
<feature type="domain" description="PIN" evidence="1">
    <location>
        <begin position="1"/>
        <end position="107"/>
    </location>
</feature>
<dbReference type="Pfam" id="PF11848">
    <property type="entry name" value="DUF3368"/>
    <property type="match status" value="1"/>
</dbReference>
<comment type="caution">
    <text evidence="2">The sequence shown here is derived from an EMBL/GenBank/DDBJ whole genome shotgun (WGS) entry which is preliminary data.</text>
</comment>
<reference evidence="2 3" key="1">
    <citation type="submission" date="2024-09" db="EMBL/GenBank/DDBJ databases">
        <title>Floridaenema gen nov. (Aerosakkonemataceae, Aerosakkonematales ord. nov., Cyanobacteria) from benthic tropical and subtropical fresh waters, with the description of four new species.</title>
        <authorList>
            <person name="Moretto J.A."/>
            <person name="Berthold D.E."/>
            <person name="Lefler F.W."/>
            <person name="Huang I.-S."/>
            <person name="Laughinghouse H. IV."/>
        </authorList>
    </citation>
    <scope>NUCLEOTIDE SEQUENCE [LARGE SCALE GENOMIC DNA]</scope>
    <source>
        <strain evidence="2 3">BLCC-F50</strain>
    </source>
</reference>
<evidence type="ECO:0000313" key="3">
    <source>
        <dbReference type="Proteomes" id="UP001576784"/>
    </source>
</evidence>
<sequence length="170" mass="19355">MRILISDTSCLIDLRKASLLEAFVQLPYDLVIPDVLFEQELVQFSNTERELLEEKLRVLSLPGEAVIRVQSVNRDYPTLTLNDCFAFVLAEQTPDCILMTGDRNLRNLATSSGIEVHGVLWGIDEMYSARVATVNQLYSALLLFQADSTVRLPAYDLNRWIKRYQSLLNS</sequence>
<dbReference type="RefSeq" id="WP_413263098.1">
    <property type="nucleotide sequence ID" value="NZ_JBHFNR010000075.1"/>
</dbReference>
<dbReference type="Proteomes" id="UP001576784">
    <property type="component" value="Unassembled WGS sequence"/>
</dbReference>
<dbReference type="Gene3D" id="3.40.50.1010">
    <property type="entry name" value="5'-nuclease"/>
    <property type="match status" value="1"/>
</dbReference>
<dbReference type="EMBL" id="JBHFNR010000075">
    <property type="protein sequence ID" value="MFB2893437.1"/>
    <property type="molecule type" value="Genomic_DNA"/>
</dbReference>
<dbReference type="InterPro" id="IPR029060">
    <property type="entry name" value="PIN-like_dom_sf"/>
</dbReference>
<dbReference type="SMART" id="SM00670">
    <property type="entry name" value="PINc"/>
    <property type="match status" value="1"/>
</dbReference>
<evidence type="ECO:0000259" key="1">
    <source>
        <dbReference type="SMART" id="SM00670"/>
    </source>
</evidence>
<dbReference type="InterPro" id="IPR021799">
    <property type="entry name" value="PIN-like_prokaryotic"/>
</dbReference>
<proteinExistence type="predicted"/>
<name>A0ABV4XNZ6_9CYAN</name>
<dbReference type="InterPro" id="IPR002716">
    <property type="entry name" value="PIN_dom"/>
</dbReference>
<protein>
    <recommendedName>
        <fullName evidence="1">PIN domain-containing protein</fullName>
    </recommendedName>
</protein>
<evidence type="ECO:0000313" key="2">
    <source>
        <dbReference type="EMBL" id="MFB2893437.1"/>
    </source>
</evidence>
<gene>
    <name evidence="2" type="ORF">ACE1CI_11035</name>
</gene>
<dbReference type="SUPFAM" id="SSF88723">
    <property type="entry name" value="PIN domain-like"/>
    <property type="match status" value="1"/>
</dbReference>
<keyword evidence="3" id="KW-1185">Reference proteome</keyword>